<reference evidence="1 2" key="1">
    <citation type="submission" date="2013-11" db="EMBL/GenBank/DDBJ databases">
        <title>Genome sequencing of Stegodyphus mimosarum.</title>
        <authorList>
            <person name="Bechsgaard J."/>
        </authorList>
    </citation>
    <scope>NUCLEOTIDE SEQUENCE [LARGE SCALE GENOMIC DNA]</scope>
</reference>
<protein>
    <submittedName>
        <fullName evidence="1">Uncharacterized protein</fullName>
    </submittedName>
</protein>
<evidence type="ECO:0000313" key="2">
    <source>
        <dbReference type="Proteomes" id="UP000054359"/>
    </source>
</evidence>
<accession>A0A087URF7</accession>
<keyword evidence="2" id="KW-1185">Reference proteome</keyword>
<evidence type="ECO:0000313" key="1">
    <source>
        <dbReference type="EMBL" id="KFM79946.1"/>
    </source>
</evidence>
<proteinExistence type="predicted"/>
<name>A0A087URF7_STEMI</name>
<gene>
    <name evidence="1" type="ORF">X975_20899</name>
</gene>
<dbReference type="AlphaFoldDB" id="A0A087URF7"/>
<dbReference type="EMBL" id="KK121190">
    <property type="protein sequence ID" value="KFM79946.1"/>
    <property type="molecule type" value="Genomic_DNA"/>
</dbReference>
<sequence length="99" mass="11418">MIQFTVLTVFTGETNLPLHISIIPEKLVHAACKCEKHQCIYKEKLNNINHHSSKAYLKRSQVGVHGKNVHQFQRTENIGCCEKSFGNEDRIPRIPFFAR</sequence>
<feature type="non-terminal residue" evidence="1">
    <location>
        <position position="99"/>
    </location>
</feature>
<dbReference type="Proteomes" id="UP000054359">
    <property type="component" value="Unassembled WGS sequence"/>
</dbReference>
<organism evidence="1 2">
    <name type="scientific">Stegodyphus mimosarum</name>
    <name type="common">African social velvet spider</name>
    <dbReference type="NCBI Taxonomy" id="407821"/>
    <lineage>
        <taxon>Eukaryota</taxon>
        <taxon>Metazoa</taxon>
        <taxon>Ecdysozoa</taxon>
        <taxon>Arthropoda</taxon>
        <taxon>Chelicerata</taxon>
        <taxon>Arachnida</taxon>
        <taxon>Araneae</taxon>
        <taxon>Araneomorphae</taxon>
        <taxon>Entelegynae</taxon>
        <taxon>Eresoidea</taxon>
        <taxon>Eresidae</taxon>
        <taxon>Stegodyphus</taxon>
    </lineage>
</organism>